<dbReference type="STRING" id="748449.Halha_1514"/>
<evidence type="ECO:0000256" key="6">
    <source>
        <dbReference type="RuleBase" id="RU004168"/>
    </source>
</evidence>
<dbReference type="EMBL" id="CP003359">
    <property type="protein sequence ID" value="AGB41455.1"/>
    <property type="molecule type" value="Genomic_DNA"/>
</dbReference>
<evidence type="ECO:0000256" key="5">
    <source>
        <dbReference type="PROSITE-ProRule" id="PRU00520"/>
    </source>
</evidence>
<dbReference type="SUPFAM" id="SSF54975">
    <property type="entry name" value="Acylphosphatase/BLUF domain-like"/>
    <property type="match status" value="1"/>
</dbReference>
<protein>
    <recommendedName>
        <fullName evidence="3 5">acylphosphatase</fullName>
        <ecNumber evidence="2 5">3.6.1.7</ecNumber>
    </recommendedName>
</protein>
<dbReference type="InterPro" id="IPR001792">
    <property type="entry name" value="Acylphosphatase-like_dom"/>
</dbReference>
<dbReference type="InterPro" id="IPR020456">
    <property type="entry name" value="Acylphosphatase"/>
</dbReference>
<dbReference type="KEGG" id="hhl:Halha_1514"/>
<dbReference type="GO" id="GO:0003998">
    <property type="term" value="F:acylphosphatase activity"/>
    <property type="evidence" value="ECO:0007669"/>
    <property type="project" value="UniProtKB-EC"/>
</dbReference>
<evidence type="ECO:0000256" key="4">
    <source>
        <dbReference type="ARBA" id="ARBA00047645"/>
    </source>
</evidence>
<evidence type="ECO:0000256" key="1">
    <source>
        <dbReference type="ARBA" id="ARBA00005614"/>
    </source>
</evidence>
<dbReference type="EC" id="3.6.1.7" evidence="2 5"/>
<evidence type="ECO:0000259" key="7">
    <source>
        <dbReference type="PROSITE" id="PS51160"/>
    </source>
</evidence>
<dbReference type="InterPro" id="IPR036046">
    <property type="entry name" value="Acylphosphatase-like_dom_sf"/>
</dbReference>
<evidence type="ECO:0000313" key="9">
    <source>
        <dbReference type="Proteomes" id="UP000010880"/>
    </source>
</evidence>
<dbReference type="PANTHER" id="PTHR47268">
    <property type="entry name" value="ACYLPHOSPHATASE"/>
    <property type="match status" value="1"/>
</dbReference>
<dbReference type="Proteomes" id="UP000010880">
    <property type="component" value="Chromosome"/>
</dbReference>
<proteinExistence type="inferred from homology"/>
<organism evidence="8 9">
    <name type="scientific">Halobacteroides halobius (strain ATCC 35273 / DSM 5150 / MD-1)</name>
    <dbReference type="NCBI Taxonomy" id="748449"/>
    <lineage>
        <taxon>Bacteria</taxon>
        <taxon>Bacillati</taxon>
        <taxon>Bacillota</taxon>
        <taxon>Clostridia</taxon>
        <taxon>Halanaerobiales</taxon>
        <taxon>Halobacteroidaceae</taxon>
        <taxon>Halobacteroides</taxon>
    </lineage>
</organism>
<accession>L0KA93</accession>
<dbReference type="Gene3D" id="3.30.70.100">
    <property type="match status" value="1"/>
</dbReference>
<name>L0KA93_HALHC</name>
<comment type="catalytic activity">
    <reaction evidence="4 5">
        <text>an acyl phosphate + H2O = a carboxylate + phosphate + H(+)</text>
        <dbReference type="Rhea" id="RHEA:14965"/>
        <dbReference type="ChEBI" id="CHEBI:15377"/>
        <dbReference type="ChEBI" id="CHEBI:15378"/>
        <dbReference type="ChEBI" id="CHEBI:29067"/>
        <dbReference type="ChEBI" id="CHEBI:43474"/>
        <dbReference type="ChEBI" id="CHEBI:59918"/>
        <dbReference type="EC" id="3.6.1.7"/>
    </reaction>
</comment>
<keyword evidence="5" id="KW-0378">Hydrolase</keyword>
<evidence type="ECO:0000313" key="8">
    <source>
        <dbReference type="EMBL" id="AGB41455.1"/>
    </source>
</evidence>
<evidence type="ECO:0000256" key="3">
    <source>
        <dbReference type="ARBA" id="ARBA00015991"/>
    </source>
</evidence>
<reference evidence="9" key="1">
    <citation type="submission" date="2012-02" db="EMBL/GenBank/DDBJ databases">
        <title>The complete genome of Halobacteroides halobius DSM 5150.</title>
        <authorList>
            <person name="Lucas S."/>
            <person name="Copeland A."/>
            <person name="Lapidus A."/>
            <person name="Glavina del Rio T."/>
            <person name="Dalin E."/>
            <person name="Tice H."/>
            <person name="Bruce D."/>
            <person name="Goodwin L."/>
            <person name="Pitluck S."/>
            <person name="Peters L."/>
            <person name="Mikhailova N."/>
            <person name="Gu W."/>
            <person name="Kyrpides N."/>
            <person name="Mavromatis K."/>
            <person name="Ivanova N."/>
            <person name="Brettin T."/>
            <person name="Detter J.C."/>
            <person name="Han C."/>
            <person name="Larimer F."/>
            <person name="Land M."/>
            <person name="Hauser L."/>
            <person name="Markowitz V."/>
            <person name="Cheng J.-F."/>
            <person name="Hugenholtz P."/>
            <person name="Woyke T."/>
            <person name="Wu D."/>
            <person name="Tindall B."/>
            <person name="Pomrenke H."/>
            <person name="Brambilla E."/>
            <person name="Klenk H.-P."/>
            <person name="Eisen J.A."/>
        </authorList>
    </citation>
    <scope>NUCLEOTIDE SEQUENCE [LARGE SCALE GENOMIC DNA]</scope>
    <source>
        <strain evidence="9">ATCC 35273 / DSM 5150 / MD-1</strain>
    </source>
</reference>
<dbReference type="OrthoDB" id="9808093at2"/>
<dbReference type="AlphaFoldDB" id="L0KA93"/>
<feature type="domain" description="Acylphosphatase-like" evidence="7">
    <location>
        <begin position="5"/>
        <end position="92"/>
    </location>
</feature>
<gene>
    <name evidence="8" type="ordered locus">Halha_1514</name>
</gene>
<feature type="active site" evidence="5">
    <location>
        <position position="38"/>
    </location>
</feature>
<dbReference type="HOGENOM" id="CLU_141932_1_1_9"/>
<dbReference type="Pfam" id="PF00708">
    <property type="entry name" value="Acylphosphatase"/>
    <property type="match status" value="1"/>
</dbReference>
<dbReference type="PROSITE" id="PS51160">
    <property type="entry name" value="ACYLPHOSPHATASE_3"/>
    <property type="match status" value="1"/>
</dbReference>
<sequence length="92" mass="10478">MSNKAIKAVIEGRLQGVGYRASTQQQATKLNIKGYVRNSDGNEIEVIAQGEEENLEKFIQFLKEGTTRSEVEDVSVEWVEPEGDYFRFSINY</sequence>
<dbReference type="PANTHER" id="PTHR47268:SF4">
    <property type="entry name" value="ACYLPHOSPHATASE"/>
    <property type="match status" value="1"/>
</dbReference>
<dbReference type="eggNOG" id="COG1254">
    <property type="taxonomic scope" value="Bacteria"/>
</dbReference>
<comment type="similarity">
    <text evidence="1 6">Belongs to the acylphosphatase family.</text>
</comment>
<dbReference type="RefSeq" id="WP_015327174.1">
    <property type="nucleotide sequence ID" value="NC_019978.1"/>
</dbReference>
<feature type="active site" evidence="5">
    <location>
        <position position="20"/>
    </location>
</feature>
<keyword evidence="9" id="KW-1185">Reference proteome</keyword>
<evidence type="ECO:0000256" key="2">
    <source>
        <dbReference type="ARBA" id="ARBA00012150"/>
    </source>
</evidence>